<gene>
    <name evidence="7 8" type="primary">murI</name>
    <name evidence="8" type="ORF">DYH56_11890</name>
</gene>
<keyword evidence="9" id="KW-1185">Reference proteome</keyword>
<dbReference type="InterPro" id="IPR033134">
    <property type="entry name" value="Asp/Glu_racemase_AS_2"/>
</dbReference>
<evidence type="ECO:0000313" key="8">
    <source>
        <dbReference type="EMBL" id="REI40185.1"/>
    </source>
</evidence>
<name>A0ABX9KEQ6_9FUSO</name>
<evidence type="ECO:0000256" key="3">
    <source>
        <dbReference type="ARBA" id="ARBA00022960"/>
    </source>
</evidence>
<comment type="similarity">
    <text evidence="7">Belongs to the aspartate/glutamate racemases family.</text>
</comment>
<keyword evidence="4 7" id="KW-0573">Peptidoglycan synthesis</keyword>
<dbReference type="InterPro" id="IPR015942">
    <property type="entry name" value="Asp/Glu/hydantoin_racemase"/>
</dbReference>
<dbReference type="InterPro" id="IPR004391">
    <property type="entry name" value="Glu_race"/>
</dbReference>
<dbReference type="NCBIfam" id="TIGR00067">
    <property type="entry name" value="glut_race"/>
    <property type="match status" value="1"/>
</dbReference>
<organism evidence="8 9">
    <name type="scientific">Psychrilyobacter piezotolerans</name>
    <dbReference type="NCBI Taxonomy" id="2293438"/>
    <lineage>
        <taxon>Bacteria</taxon>
        <taxon>Fusobacteriati</taxon>
        <taxon>Fusobacteriota</taxon>
        <taxon>Fusobacteriia</taxon>
        <taxon>Fusobacteriales</taxon>
        <taxon>Fusobacteriaceae</taxon>
        <taxon>Psychrilyobacter</taxon>
    </lineage>
</organism>
<protein>
    <recommendedName>
        <fullName evidence="2 7">Glutamate racemase</fullName>
        <ecNumber evidence="2 7">5.1.1.3</ecNumber>
    </recommendedName>
</protein>
<dbReference type="PANTHER" id="PTHR21198">
    <property type="entry name" value="GLUTAMATE RACEMASE"/>
    <property type="match status" value="1"/>
</dbReference>
<feature type="binding site" evidence="7">
    <location>
        <begin position="77"/>
        <end position="78"/>
    </location>
    <ligand>
        <name>substrate</name>
    </ligand>
</feature>
<feature type="binding site" evidence="7">
    <location>
        <begin position="45"/>
        <end position="46"/>
    </location>
    <ligand>
        <name>substrate</name>
    </ligand>
</feature>
<feature type="active site" description="Proton donor/acceptor" evidence="7">
    <location>
        <position position="190"/>
    </location>
</feature>
<reference evidence="8 9" key="1">
    <citation type="submission" date="2018-08" db="EMBL/GenBank/DDBJ databases">
        <title>Draft genome sequence of Psychrilyobacter sp. strain SD5 isolated from Black Sea water.</title>
        <authorList>
            <person name="Yadav S."/>
            <person name="Villanueva L."/>
            <person name="Damste J.S.S."/>
        </authorList>
    </citation>
    <scope>NUCLEOTIDE SEQUENCE [LARGE SCALE GENOMIC DNA]</scope>
    <source>
        <strain evidence="8 9">SD5</strain>
    </source>
</reference>
<dbReference type="InterPro" id="IPR018187">
    <property type="entry name" value="Asp/Glu_racemase_AS_1"/>
</dbReference>
<evidence type="ECO:0000256" key="1">
    <source>
        <dbReference type="ARBA" id="ARBA00001602"/>
    </source>
</evidence>
<dbReference type="GO" id="GO:0008881">
    <property type="term" value="F:glutamate racemase activity"/>
    <property type="evidence" value="ECO:0007669"/>
    <property type="project" value="UniProtKB-EC"/>
</dbReference>
<dbReference type="PROSITE" id="PS00923">
    <property type="entry name" value="ASP_GLU_RACEMASE_1"/>
    <property type="match status" value="1"/>
</dbReference>
<dbReference type="SUPFAM" id="SSF53681">
    <property type="entry name" value="Aspartate/glutamate racemase"/>
    <property type="match status" value="2"/>
</dbReference>
<evidence type="ECO:0000256" key="7">
    <source>
        <dbReference type="HAMAP-Rule" id="MF_00258"/>
    </source>
</evidence>
<dbReference type="PANTHER" id="PTHR21198:SF3">
    <property type="entry name" value="GLUTAMATE RACEMASE"/>
    <property type="match status" value="1"/>
</dbReference>
<evidence type="ECO:0000256" key="5">
    <source>
        <dbReference type="ARBA" id="ARBA00023235"/>
    </source>
</evidence>
<keyword evidence="5 7" id="KW-0413">Isomerase</keyword>
<evidence type="ECO:0000256" key="2">
    <source>
        <dbReference type="ARBA" id="ARBA00013090"/>
    </source>
</evidence>
<feature type="binding site" evidence="7">
    <location>
        <begin position="13"/>
        <end position="14"/>
    </location>
    <ligand>
        <name>substrate</name>
    </ligand>
</feature>
<evidence type="ECO:0000313" key="9">
    <source>
        <dbReference type="Proteomes" id="UP000263486"/>
    </source>
</evidence>
<dbReference type="InterPro" id="IPR001920">
    <property type="entry name" value="Asp/Glu_race"/>
</dbReference>
<keyword evidence="3 7" id="KW-0133">Cell shape</keyword>
<dbReference type="Gene3D" id="3.40.50.1860">
    <property type="match status" value="2"/>
</dbReference>
<feature type="binding site" evidence="7">
    <location>
        <begin position="191"/>
        <end position="192"/>
    </location>
    <ligand>
        <name>substrate</name>
    </ligand>
</feature>
<dbReference type="HAMAP" id="MF_00258">
    <property type="entry name" value="Glu_racemase"/>
    <property type="match status" value="1"/>
</dbReference>
<dbReference type="Pfam" id="PF01177">
    <property type="entry name" value="Asp_Glu_race"/>
    <property type="match status" value="1"/>
</dbReference>
<comment type="pathway">
    <text evidence="7">Cell wall biogenesis; peptidoglycan biosynthesis.</text>
</comment>
<dbReference type="EC" id="5.1.1.3" evidence="2 7"/>
<comment type="catalytic activity">
    <reaction evidence="1 7">
        <text>L-glutamate = D-glutamate</text>
        <dbReference type="Rhea" id="RHEA:12813"/>
        <dbReference type="ChEBI" id="CHEBI:29985"/>
        <dbReference type="ChEBI" id="CHEBI:29986"/>
        <dbReference type="EC" id="5.1.1.3"/>
    </reaction>
</comment>
<proteinExistence type="inferred from homology"/>
<dbReference type="Proteomes" id="UP000263486">
    <property type="component" value="Unassembled WGS sequence"/>
</dbReference>
<evidence type="ECO:0000256" key="4">
    <source>
        <dbReference type="ARBA" id="ARBA00022984"/>
    </source>
</evidence>
<comment type="caution">
    <text evidence="8">The sequence shown here is derived from an EMBL/GenBank/DDBJ whole genome shotgun (WGS) entry which is preliminary data.</text>
</comment>
<sequence length="281" mass="31613">MEVEIMYKIGIFDSGVGGLTVLKEIQKIVPLSHIIYYGDNGNAPYGDKTEAEIKELCLKIGEFLYENEVDVIVIACNTATAASIKTMKNKFPIPVIGVIEPGIRAALEVTQNKNIGVILTPASARMEAYKNVFDVIAPKTHTLTEKGCKLICPMIENGWEDRYGNYLTDEIIKLYIEQISPEIDTLILGCTHYPIVEENIAKYFKKNIVNPANETANELLKNLSLIKPKDLNNTHPKVEYIVSGDSKRFIDSAEKFLGEKIDNIYELDLHKKYKELFHDAV</sequence>
<comment type="function">
    <text evidence="7">Provides the (R)-glutamate required for cell wall biosynthesis.</text>
</comment>
<dbReference type="EMBL" id="QUAJ01000023">
    <property type="protein sequence ID" value="REI40185.1"/>
    <property type="molecule type" value="Genomic_DNA"/>
</dbReference>
<accession>A0ABX9KEQ6</accession>
<keyword evidence="6 7" id="KW-0961">Cell wall biogenesis/degradation</keyword>
<dbReference type="PROSITE" id="PS00924">
    <property type="entry name" value="ASP_GLU_RACEMASE_2"/>
    <property type="match status" value="1"/>
</dbReference>
<feature type="active site" description="Proton donor/acceptor" evidence="7">
    <location>
        <position position="76"/>
    </location>
</feature>
<evidence type="ECO:0000256" key="6">
    <source>
        <dbReference type="ARBA" id="ARBA00023316"/>
    </source>
</evidence>